<dbReference type="InterPro" id="IPR045857">
    <property type="entry name" value="O16G_dom_2"/>
</dbReference>
<proteinExistence type="inferred from homology"/>
<dbReference type="RefSeq" id="WP_099305983.1">
    <property type="nucleotide sequence ID" value="NZ_PDVP01000003.1"/>
</dbReference>
<dbReference type="GO" id="GO:0009313">
    <property type="term" value="P:oligosaccharide catabolic process"/>
    <property type="evidence" value="ECO:0007669"/>
    <property type="project" value="TreeGrafter"/>
</dbReference>
<keyword evidence="6" id="KW-1185">Reference proteome</keyword>
<organism evidence="5 6">
    <name type="scientific">Zhengella mangrovi</name>
    <dbReference type="NCBI Taxonomy" id="1982044"/>
    <lineage>
        <taxon>Bacteria</taxon>
        <taxon>Pseudomonadati</taxon>
        <taxon>Pseudomonadota</taxon>
        <taxon>Alphaproteobacteria</taxon>
        <taxon>Hyphomicrobiales</taxon>
        <taxon>Notoacmeibacteraceae</taxon>
        <taxon>Zhengella</taxon>
    </lineage>
</organism>
<comment type="similarity">
    <text evidence="1">Belongs to the glycosyl hydrolase 13 family.</text>
</comment>
<gene>
    <name evidence="5" type="ORF">CSC94_08275</name>
</gene>
<keyword evidence="2" id="KW-0378">Hydrolase</keyword>
<evidence type="ECO:0000313" key="5">
    <source>
        <dbReference type="EMBL" id="PHP67816.1"/>
    </source>
</evidence>
<feature type="domain" description="Glycosyl hydrolase family 13 catalytic" evidence="4">
    <location>
        <begin position="28"/>
        <end position="422"/>
    </location>
</feature>
<dbReference type="AlphaFoldDB" id="A0A2G1QQK9"/>
<protein>
    <submittedName>
        <fullName evidence="5">Alpha-glucosidase</fullName>
    </submittedName>
</protein>
<dbReference type="SUPFAM" id="SSF51445">
    <property type="entry name" value="(Trans)glycosidases"/>
    <property type="match status" value="1"/>
</dbReference>
<dbReference type="Gene3D" id="3.90.400.10">
    <property type="entry name" value="Oligo-1,6-glucosidase, Domain 2"/>
    <property type="match status" value="1"/>
</dbReference>
<dbReference type="Gene3D" id="3.20.20.80">
    <property type="entry name" value="Glycosidases"/>
    <property type="match status" value="1"/>
</dbReference>
<evidence type="ECO:0000313" key="6">
    <source>
        <dbReference type="Proteomes" id="UP000221168"/>
    </source>
</evidence>
<dbReference type="InterPro" id="IPR013780">
    <property type="entry name" value="Glyco_hydro_b"/>
</dbReference>
<dbReference type="SMART" id="SM00642">
    <property type="entry name" value="Aamy"/>
    <property type="match status" value="1"/>
</dbReference>
<evidence type="ECO:0000256" key="2">
    <source>
        <dbReference type="ARBA" id="ARBA00022801"/>
    </source>
</evidence>
<dbReference type="PANTHER" id="PTHR10357">
    <property type="entry name" value="ALPHA-AMYLASE FAMILY MEMBER"/>
    <property type="match status" value="1"/>
</dbReference>
<dbReference type="InterPro" id="IPR017853">
    <property type="entry name" value="GH"/>
</dbReference>
<dbReference type="OrthoDB" id="9805159at2"/>
<dbReference type="PANTHER" id="PTHR10357:SF179">
    <property type="entry name" value="NEUTRAL AND BASIC AMINO ACID TRANSPORT PROTEIN RBAT"/>
    <property type="match status" value="1"/>
</dbReference>
<dbReference type="Proteomes" id="UP000221168">
    <property type="component" value="Unassembled WGS sequence"/>
</dbReference>
<dbReference type="GO" id="GO:0004556">
    <property type="term" value="F:alpha-amylase activity"/>
    <property type="evidence" value="ECO:0007669"/>
    <property type="project" value="TreeGrafter"/>
</dbReference>
<dbReference type="CDD" id="cd11330">
    <property type="entry name" value="AmyAc_OligoGlu"/>
    <property type="match status" value="1"/>
</dbReference>
<reference evidence="5 6" key="1">
    <citation type="submission" date="2017-10" db="EMBL/GenBank/DDBJ databases">
        <title>Sedimentibacterium mangrovi gen. nov., sp. nov., a novel member of family Phyllobacteriacea isolated from mangrove sediment.</title>
        <authorList>
            <person name="Liao H."/>
            <person name="Tian Y."/>
        </authorList>
    </citation>
    <scope>NUCLEOTIDE SEQUENCE [LARGE SCALE GENOMIC DNA]</scope>
    <source>
        <strain evidence="5 6">X9-2-2</strain>
    </source>
</reference>
<comment type="caution">
    <text evidence="5">The sequence shown here is derived from an EMBL/GenBank/DDBJ whole genome shotgun (WGS) entry which is preliminary data.</text>
</comment>
<dbReference type="Gene3D" id="2.60.40.1180">
    <property type="entry name" value="Golgi alpha-mannosidase II"/>
    <property type="match status" value="1"/>
</dbReference>
<dbReference type="InterPro" id="IPR006047">
    <property type="entry name" value="GH13_cat_dom"/>
</dbReference>
<evidence type="ECO:0000256" key="3">
    <source>
        <dbReference type="ARBA" id="ARBA00023295"/>
    </source>
</evidence>
<dbReference type="FunFam" id="3.90.400.10:FF:000002">
    <property type="entry name" value="Sucrose isomerase"/>
    <property type="match status" value="1"/>
</dbReference>
<dbReference type="SUPFAM" id="SSF51011">
    <property type="entry name" value="Glycosyl hydrolase domain"/>
    <property type="match status" value="1"/>
</dbReference>
<accession>A0A2G1QQK9</accession>
<dbReference type="EMBL" id="PDVP01000003">
    <property type="protein sequence ID" value="PHP67816.1"/>
    <property type="molecule type" value="Genomic_DNA"/>
</dbReference>
<evidence type="ECO:0000256" key="1">
    <source>
        <dbReference type="ARBA" id="ARBA00008061"/>
    </source>
</evidence>
<name>A0A2G1QQK9_9HYPH</name>
<sequence>MNPAIRKGAPARDAVPDKDWWRGAVIYQIYPRSYQDSNGDGIGDLTGIRQRLGHIAELGADAIWISPFFASPMKDFGYDVSDYTAVDPMFGSIEDFQALVEDAHALGLKVMIDQVLSHTSDRHPWFIESRSSRHNARSDWYVWADPKPDGTPPNNWLAIFGGSAWQWDTTRCQYYLHNFLDSQPDLNFHNRDVQDALLDTVRFWLDLGVDGFRLDTINFYFHSQGLEDNPALPPEERDDSTAPSVNPYNFQNHVHDKSQPENIAFLERFRALLDEYPAATAVGEVGDAQRGQELMAAYTAGERRVHMCYSFEFLSSTLPSPAHIGAVVTDFFDAAPDGWPCWAFSNHDVERHASRWTSDLPEPMRLARQKLLAGVLLTLRGSACLYQGEELGLPEADLSFEDLQDPYGIRFWPKFKGRDGCRTPMVWTAQGANGGFSTAARPWLPVPADHLPLAVSEQAGRPDSLLEFYRHLLAFRRDHPALAKGGFTVLDLGPELLAFRRDLDAESLLCVFNFATARTAVDLPGSMTARSLDGHGFGGTLHANTLTIDGLDGWVGRLDA</sequence>
<keyword evidence="3" id="KW-0326">Glycosidase</keyword>
<evidence type="ECO:0000259" key="4">
    <source>
        <dbReference type="SMART" id="SM00642"/>
    </source>
</evidence>
<dbReference type="Pfam" id="PF00128">
    <property type="entry name" value="Alpha-amylase"/>
    <property type="match status" value="1"/>
</dbReference>